<feature type="region of interest" description="Disordered" evidence="1">
    <location>
        <begin position="1"/>
        <end position="28"/>
    </location>
</feature>
<name>Q31629_HUMAN</name>
<protein>
    <submittedName>
        <fullName evidence="2">MHC class I HLA-J antigen</fullName>
    </submittedName>
</protein>
<dbReference type="PIR" id="I56139">
    <property type="entry name" value="I56139"/>
</dbReference>
<feature type="compositionally biased region" description="Pro residues" evidence="1">
    <location>
        <begin position="17"/>
        <end position="28"/>
    </location>
</feature>
<organism evidence="2">
    <name type="scientific">Homo sapiens</name>
    <name type="common">Human</name>
    <dbReference type="NCBI Taxonomy" id="9606"/>
    <lineage>
        <taxon>Eukaryota</taxon>
        <taxon>Metazoa</taxon>
        <taxon>Chordata</taxon>
        <taxon>Craniata</taxon>
        <taxon>Vertebrata</taxon>
        <taxon>Euteleostomi</taxon>
        <taxon>Mammalia</taxon>
        <taxon>Eutheria</taxon>
        <taxon>Euarchontoglires</taxon>
        <taxon>Primates</taxon>
        <taxon>Haplorrhini</taxon>
        <taxon>Catarrhini</taxon>
        <taxon>Hominidae</taxon>
        <taxon>Homo</taxon>
    </lineage>
</organism>
<proteinExistence type="predicted"/>
<evidence type="ECO:0000256" key="1">
    <source>
        <dbReference type="SAM" id="MobiDB-lite"/>
    </source>
</evidence>
<reference evidence="2" key="1">
    <citation type="journal article" date="1992" name="J. Immunol.">
        <title>HLA-J, a second inactivated class I HLA gene related to HLA-G and HLA-A. Implications for the evolution of the HLA-A-related genes.</title>
        <authorList>
            <person name="Messer G."/>
            <person name="Zemmour J."/>
            <person name="Orr H.T."/>
            <person name="Parham P."/>
            <person name="Weiss E.H."/>
            <person name="Girdlestone J."/>
        </authorList>
    </citation>
    <scope>NUCLEOTIDE SEQUENCE</scope>
    <source>
        <tissue evidence="2">Hematopoietic</tissue>
    </source>
</reference>
<accession>Q31629</accession>
<dbReference type="EMBL" id="M80469">
    <property type="protein sequence ID" value="AAA36307.1"/>
    <property type="molecule type" value="Genomic_DNA"/>
</dbReference>
<evidence type="ECO:0000313" key="2">
    <source>
        <dbReference type="EMBL" id="AAA36307.1"/>
    </source>
</evidence>
<dbReference type="AlphaFoldDB" id="Q31629"/>
<dbReference type="EMBL" id="M80468">
    <property type="protein sequence ID" value="AAA36306.1"/>
    <property type="molecule type" value="Genomic_DNA"/>
</dbReference>
<sequence length="28" mass="3137">MGSWRPEPSSCCSRGPWPWPRPGRAPTP</sequence>